<keyword evidence="3" id="KW-1185">Reference proteome</keyword>
<dbReference type="NCBIfam" id="TIGR01764">
    <property type="entry name" value="excise"/>
    <property type="match status" value="1"/>
</dbReference>
<dbReference type="InterPro" id="IPR009061">
    <property type="entry name" value="DNA-bd_dom_put_sf"/>
</dbReference>
<organism evidence="2 3">
    <name type="scientific">Desulfofundulus thermosubterraneus DSM 16057</name>
    <dbReference type="NCBI Taxonomy" id="1121432"/>
    <lineage>
        <taxon>Bacteria</taxon>
        <taxon>Bacillati</taxon>
        <taxon>Bacillota</taxon>
        <taxon>Clostridia</taxon>
        <taxon>Eubacteriales</taxon>
        <taxon>Peptococcaceae</taxon>
        <taxon>Desulfofundulus</taxon>
    </lineage>
</organism>
<gene>
    <name evidence="2" type="ORF">SAMN02745219_03423</name>
</gene>
<evidence type="ECO:0000313" key="3">
    <source>
        <dbReference type="Proteomes" id="UP000184529"/>
    </source>
</evidence>
<evidence type="ECO:0000259" key="1">
    <source>
        <dbReference type="Pfam" id="PF12728"/>
    </source>
</evidence>
<reference evidence="3" key="1">
    <citation type="submission" date="2016-11" db="EMBL/GenBank/DDBJ databases">
        <authorList>
            <person name="Varghese N."/>
            <person name="Submissions S."/>
        </authorList>
    </citation>
    <scope>NUCLEOTIDE SEQUENCE [LARGE SCALE GENOMIC DNA]</scope>
    <source>
        <strain evidence="3">DSM 16057</strain>
    </source>
</reference>
<accession>A0A1M6MFW9</accession>
<dbReference type="InterPro" id="IPR041657">
    <property type="entry name" value="HTH_17"/>
</dbReference>
<dbReference type="Pfam" id="PF12728">
    <property type="entry name" value="HTH_17"/>
    <property type="match status" value="1"/>
</dbReference>
<name>A0A1M6MFW9_9FIRM</name>
<dbReference type="Proteomes" id="UP000184529">
    <property type="component" value="Unassembled WGS sequence"/>
</dbReference>
<dbReference type="GO" id="GO:0003677">
    <property type="term" value="F:DNA binding"/>
    <property type="evidence" value="ECO:0007669"/>
    <property type="project" value="InterPro"/>
</dbReference>
<dbReference type="EMBL" id="FQZM01000069">
    <property type="protein sequence ID" value="SHJ82328.1"/>
    <property type="molecule type" value="Genomic_DNA"/>
</dbReference>
<dbReference type="InterPro" id="IPR010093">
    <property type="entry name" value="SinI_DNA-bd"/>
</dbReference>
<protein>
    <submittedName>
        <fullName evidence="2">DNA binding domain-containing protein, excisionase family</fullName>
    </submittedName>
</protein>
<feature type="domain" description="Helix-turn-helix" evidence="1">
    <location>
        <begin position="32"/>
        <end position="80"/>
    </location>
</feature>
<dbReference type="SUPFAM" id="SSF46955">
    <property type="entry name" value="Putative DNA-binding domain"/>
    <property type="match status" value="1"/>
</dbReference>
<sequence>MGFGFNWGLATVSYMGVISLLTEREIETMAAFLTVEEVARILRLKRSTAYEYVRQGIIPCVRLGSFIRIPKARLVEWKKADRQEDGGGMANF</sequence>
<evidence type="ECO:0000313" key="2">
    <source>
        <dbReference type="EMBL" id="SHJ82328.1"/>
    </source>
</evidence>
<proteinExistence type="predicted"/>
<dbReference type="STRING" id="1121432.SAMN02745219_03423"/>
<dbReference type="AlphaFoldDB" id="A0A1M6MFW9"/>